<gene>
    <name evidence="1" type="ORF">C7B77_08525</name>
</gene>
<dbReference type="AlphaFoldDB" id="A0A2T1GIC6"/>
<name>A0A2T1GIC6_9CYAN</name>
<organism evidence="1 2">
    <name type="scientific">Chamaesiphon polymorphus CCALA 037</name>
    <dbReference type="NCBI Taxonomy" id="2107692"/>
    <lineage>
        <taxon>Bacteria</taxon>
        <taxon>Bacillati</taxon>
        <taxon>Cyanobacteriota</taxon>
        <taxon>Cyanophyceae</taxon>
        <taxon>Gomontiellales</taxon>
        <taxon>Chamaesiphonaceae</taxon>
        <taxon>Chamaesiphon</taxon>
    </lineage>
</organism>
<evidence type="ECO:0000313" key="2">
    <source>
        <dbReference type="Proteomes" id="UP000238937"/>
    </source>
</evidence>
<dbReference type="EMBL" id="PVWO01000078">
    <property type="protein sequence ID" value="PSB57395.1"/>
    <property type="molecule type" value="Genomic_DNA"/>
</dbReference>
<proteinExistence type="predicted"/>
<keyword evidence="2" id="KW-1185">Reference proteome</keyword>
<protein>
    <submittedName>
        <fullName evidence="1">Uncharacterized protein</fullName>
    </submittedName>
</protein>
<evidence type="ECO:0000313" key="1">
    <source>
        <dbReference type="EMBL" id="PSB57395.1"/>
    </source>
</evidence>
<sequence>MNTPQIPTADQRFDLLTEIEQTPDEYIPELLKIVRSFRQHSIVKQTSTNAWNRAIDRINSTEGQEQTQAAIGKLFQDWIELDEEEEQKETLGIIESIEGVSI</sequence>
<comment type="caution">
    <text evidence="1">The sequence shown here is derived from an EMBL/GenBank/DDBJ whole genome shotgun (WGS) entry which is preliminary data.</text>
</comment>
<dbReference type="RefSeq" id="WP_106302824.1">
    <property type="nucleotide sequence ID" value="NZ_PVWO01000078.1"/>
</dbReference>
<dbReference type="Proteomes" id="UP000238937">
    <property type="component" value="Unassembled WGS sequence"/>
</dbReference>
<accession>A0A2T1GIC6</accession>
<dbReference type="OrthoDB" id="495556at2"/>
<reference evidence="1 2" key="1">
    <citation type="submission" date="2018-03" db="EMBL/GenBank/DDBJ databases">
        <title>The ancient ancestry and fast evolution of plastids.</title>
        <authorList>
            <person name="Moore K.R."/>
            <person name="Magnabosco C."/>
            <person name="Momper L."/>
            <person name="Gold D.A."/>
            <person name="Bosak T."/>
            <person name="Fournier G.P."/>
        </authorList>
    </citation>
    <scope>NUCLEOTIDE SEQUENCE [LARGE SCALE GENOMIC DNA]</scope>
    <source>
        <strain evidence="1 2">CCALA 037</strain>
    </source>
</reference>